<dbReference type="Gene3D" id="2.60.40.1180">
    <property type="entry name" value="Golgi alpha-mannosidase II"/>
    <property type="match status" value="1"/>
</dbReference>
<dbReference type="GO" id="GO:0009313">
    <property type="term" value="P:oligosaccharide catabolic process"/>
    <property type="evidence" value="ECO:0007669"/>
    <property type="project" value="TreeGrafter"/>
</dbReference>
<dbReference type="InterPro" id="IPR006047">
    <property type="entry name" value="GH13_cat_dom"/>
</dbReference>
<dbReference type="RefSeq" id="WP_109758317.1">
    <property type="nucleotide sequence ID" value="NZ_CP034588.1"/>
</dbReference>
<dbReference type="CDD" id="cd11330">
    <property type="entry name" value="AmyAc_OligoGlu"/>
    <property type="match status" value="1"/>
</dbReference>
<keyword evidence="6" id="KW-1185">Reference proteome</keyword>
<organism evidence="5 6">
    <name type="scientific">Silicimonas algicola</name>
    <dbReference type="NCBI Taxonomy" id="1826607"/>
    <lineage>
        <taxon>Bacteria</taxon>
        <taxon>Pseudomonadati</taxon>
        <taxon>Pseudomonadota</taxon>
        <taxon>Alphaproteobacteria</taxon>
        <taxon>Rhodobacterales</taxon>
        <taxon>Paracoccaceae</taxon>
    </lineage>
</organism>
<keyword evidence="3" id="KW-0326">Glycosidase</keyword>
<dbReference type="Proteomes" id="UP000245390">
    <property type="component" value="Unassembled WGS sequence"/>
</dbReference>
<evidence type="ECO:0000256" key="1">
    <source>
        <dbReference type="ARBA" id="ARBA00008061"/>
    </source>
</evidence>
<dbReference type="SMART" id="SM00642">
    <property type="entry name" value="Aamy"/>
    <property type="match status" value="1"/>
</dbReference>
<dbReference type="Gene3D" id="3.90.400.10">
    <property type="entry name" value="Oligo-1,6-glucosidase, Domain 2"/>
    <property type="match status" value="1"/>
</dbReference>
<dbReference type="InterPro" id="IPR013780">
    <property type="entry name" value="Glyco_hydro_b"/>
</dbReference>
<dbReference type="PANTHER" id="PTHR10357:SF179">
    <property type="entry name" value="NEUTRAL AND BASIC AMINO ACID TRANSPORT PROTEIN RBAT"/>
    <property type="match status" value="1"/>
</dbReference>
<evidence type="ECO:0000259" key="4">
    <source>
        <dbReference type="SMART" id="SM00642"/>
    </source>
</evidence>
<keyword evidence="2" id="KW-0378">Hydrolase</keyword>
<dbReference type="FunFam" id="3.90.400.10:FF:000002">
    <property type="entry name" value="Sucrose isomerase"/>
    <property type="match status" value="1"/>
</dbReference>
<dbReference type="Gene3D" id="3.20.20.80">
    <property type="entry name" value="Glycosidases"/>
    <property type="match status" value="2"/>
</dbReference>
<dbReference type="KEGG" id="salo:EF888_12265"/>
<feature type="domain" description="Glycosyl hydrolase family 13 catalytic" evidence="4">
    <location>
        <begin position="28"/>
        <end position="416"/>
    </location>
</feature>
<evidence type="ECO:0000256" key="3">
    <source>
        <dbReference type="ARBA" id="ARBA00023295"/>
    </source>
</evidence>
<dbReference type="SUPFAM" id="SSF51445">
    <property type="entry name" value="(Trans)glycosidases"/>
    <property type="match status" value="1"/>
</dbReference>
<dbReference type="PANTHER" id="PTHR10357">
    <property type="entry name" value="ALPHA-AMYLASE FAMILY MEMBER"/>
    <property type="match status" value="1"/>
</dbReference>
<reference evidence="5 6" key="1">
    <citation type="submission" date="2018-05" db="EMBL/GenBank/DDBJ databases">
        <title>Genomic Encyclopedia of Type Strains, Phase IV (KMG-IV): sequencing the most valuable type-strain genomes for metagenomic binning, comparative biology and taxonomic classification.</title>
        <authorList>
            <person name="Goeker M."/>
        </authorList>
    </citation>
    <scope>NUCLEOTIDE SEQUENCE [LARGE SCALE GENOMIC DNA]</scope>
    <source>
        <strain evidence="5 6">DSM 103371</strain>
    </source>
</reference>
<proteinExistence type="inferred from homology"/>
<comment type="caution">
    <text evidence="5">The sequence shown here is derived from an EMBL/GenBank/DDBJ whole genome shotgun (WGS) entry which is preliminary data.</text>
</comment>
<dbReference type="OrthoDB" id="9805159at2"/>
<dbReference type="SUPFAM" id="SSF51011">
    <property type="entry name" value="Glycosyl hydrolase domain"/>
    <property type="match status" value="1"/>
</dbReference>
<gene>
    <name evidence="5" type="ORF">C8D95_102383</name>
</gene>
<protein>
    <submittedName>
        <fullName evidence="5">Alpha-glucosidase</fullName>
    </submittedName>
</protein>
<dbReference type="AlphaFoldDB" id="A0A316GCM0"/>
<name>A0A316GCM0_9RHOB</name>
<evidence type="ECO:0000313" key="5">
    <source>
        <dbReference type="EMBL" id="PWK57736.1"/>
    </source>
</evidence>
<evidence type="ECO:0000256" key="2">
    <source>
        <dbReference type="ARBA" id="ARBA00022801"/>
    </source>
</evidence>
<dbReference type="Pfam" id="PF00128">
    <property type="entry name" value="Alpha-amylase"/>
    <property type="match status" value="1"/>
</dbReference>
<dbReference type="InterPro" id="IPR045857">
    <property type="entry name" value="O16G_dom_2"/>
</dbReference>
<sequence length="552" mass="62667">MSFLDPTVASDSAIISDPDWWRGAVIYQIYPRSFQDSNADGIGDLSGIIHRLPHVASLGVDAIWLSPFYTSPMLDFGYDVSNYRDVDPMFGSIGDFDALVERAHDLGIRVIVDLVISHSSDQHPWFKESRSSRDNPRAGWYVWADAKPDGSPPNNWLSIFGGPAWEWDGQRMQYYLHNFLSQQPDLNFHNPDVRKALLDVTRFWLDKGVDGFRMDTVNFYFCDAELRDNPPLPDASRSDKIAPSVNPYNFQDHHYDKNRPENLEFLKEFRLLLNEYDAVTSVGEVGDAQRGGEIQAAYTSGGDKLHMAYDFDLLSNEFPTGERVQAAIAKSVGLGPDSWPCWAYSNHDVVRHASRWNLSDPAQRVYMALLLSLRGTVCLYQGEELGLTEAYIAFEDLQDPYGKRFWPRFKGRDGCRTPMPWNSDLSNGGFSDGKPWLPVAMEHIHSAVETQDADAKSILVFYRRMIEFRRAHRALLKGRQLPVEADQSYISFIREHDNARVFCAFNLSDEDRGVTMPDGAWRIDRAAPFRAEEDGDAVTLPPWQALFAVVGD</sequence>
<evidence type="ECO:0000313" key="6">
    <source>
        <dbReference type="Proteomes" id="UP000245390"/>
    </source>
</evidence>
<dbReference type="EMBL" id="QGGV01000002">
    <property type="protein sequence ID" value="PWK57736.1"/>
    <property type="molecule type" value="Genomic_DNA"/>
</dbReference>
<dbReference type="GO" id="GO:0004556">
    <property type="term" value="F:alpha-amylase activity"/>
    <property type="evidence" value="ECO:0007669"/>
    <property type="project" value="TreeGrafter"/>
</dbReference>
<accession>A0A316GCM0</accession>
<dbReference type="InterPro" id="IPR017853">
    <property type="entry name" value="GH"/>
</dbReference>
<comment type="similarity">
    <text evidence="1">Belongs to the glycosyl hydrolase 13 family.</text>
</comment>